<proteinExistence type="predicted"/>
<evidence type="ECO:0000313" key="2">
    <source>
        <dbReference type="Proteomes" id="UP000294847"/>
    </source>
</evidence>
<protein>
    <submittedName>
        <fullName evidence="1">Uncharacterized protein</fullName>
    </submittedName>
</protein>
<reference evidence="1 2" key="1">
    <citation type="journal article" date="2019" name="Mol. Biol. Evol.">
        <title>Blast fungal genomes show frequent chromosomal changes, gene gains and losses, and effector gene turnover.</title>
        <authorList>
            <person name="Gomez Luciano L.B."/>
            <person name="Jason Tsai I."/>
            <person name="Chuma I."/>
            <person name="Tosa Y."/>
            <person name="Chen Y.H."/>
            <person name="Li J.Y."/>
            <person name="Li M.Y."/>
            <person name="Jade Lu M.Y."/>
            <person name="Nakayashiki H."/>
            <person name="Li W.H."/>
        </authorList>
    </citation>
    <scope>NUCLEOTIDE SEQUENCE [LARGE SCALE GENOMIC DNA]</scope>
    <source>
        <strain evidence="1">MZ5-1-6</strain>
    </source>
</reference>
<dbReference type="EMBL" id="CP034208">
    <property type="protein sequence ID" value="QBZ61981.1"/>
    <property type="molecule type" value="Genomic_DNA"/>
</dbReference>
<evidence type="ECO:0000313" key="1">
    <source>
        <dbReference type="EMBL" id="QBZ61981.1"/>
    </source>
</evidence>
<dbReference type="AlphaFoldDB" id="A0A4P7NIX1"/>
<accession>A0A4P7NIX1</accession>
<organism evidence="1 2">
    <name type="scientific">Pyricularia oryzae</name>
    <name type="common">Rice blast fungus</name>
    <name type="synonym">Magnaporthe oryzae</name>
    <dbReference type="NCBI Taxonomy" id="318829"/>
    <lineage>
        <taxon>Eukaryota</taxon>
        <taxon>Fungi</taxon>
        <taxon>Dikarya</taxon>
        <taxon>Ascomycota</taxon>
        <taxon>Pezizomycotina</taxon>
        <taxon>Sordariomycetes</taxon>
        <taxon>Sordariomycetidae</taxon>
        <taxon>Magnaporthales</taxon>
        <taxon>Pyriculariaceae</taxon>
        <taxon>Pyricularia</taxon>
    </lineage>
</organism>
<gene>
    <name evidence="1" type="ORF">PoMZ_10855</name>
</gene>
<name>A0A4P7NIX1_PYROR</name>
<sequence length="144" mass="16331">MSSSIKKKGVEKKGIKDRMSLNQRESELLICAWLSLKNPQLDYKIFGAYMDIRPKTARNAFVELRKRFLDEFGAGYIVNAPLNVTTPKSKATKKKASEMLKTDTCNEQFDTNSSEPAANELEQTTSDSGYFELKEAYNIDDGRM</sequence>
<dbReference type="Proteomes" id="UP000294847">
    <property type="component" value="Chromosome 5"/>
</dbReference>